<evidence type="ECO:0000313" key="2">
    <source>
        <dbReference type="EMBL" id="MBV2361024.1"/>
    </source>
</evidence>
<protein>
    <submittedName>
        <fullName evidence="2">SGNH/GDSL hydrolase family protein</fullName>
    </submittedName>
</protein>
<dbReference type="Pfam" id="PF13472">
    <property type="entry name" value="Lipase_GDSL_2"/>
    <property type="match status" value="1"/>
</dbReference>
<comment type="caution">
    <text evidence="2">The sequence shown here is derived from an EMBL/GenBank/DDBJ whole genome shotgun (WGS) entry which is preliminary data.</text>
</comment>
<dbReference type="Proteomes" id="UP001166293">
    <property type="component" value="Unassembled WGS sequence"/>
</dbReference>
<keyword evidence="2" id="KW-0378">Hydrolase</keyword>
<proteinExistence type="predicted"/>
<gene>
    <name evidence="2" type="ORF">KUH32_14765</name>
</gene>
<feature type="domain" description="SGNH hydrolase-type esterase" evidence="1">
    <location>
        <begin position="7"/>
        <end position="185"/>
    </location>
</feature>
<keyword evidence="3" id="KW-1185">Reference proteome</keyword>
<dbReference type="InterPro" id="IPR013830">
    <property type="entry name" value="SGNH_hydro"/>
</dbReference>
<accession>A0ABS6NAK3</accession>
<sequence length="211" mass="21926">MKTVLVYGDSNSHGTRPMAQAGVSVRHGPADRWPSVMATALGPDVSVICEGLPGRTTVHNDSVEGGARNGAAVLPAILHSHKPIDLLVIMLGTNDLKARFSVTAWEIARSVERLVLMSRAEGVSGAEMIVAPPPVRETGTLVDVFAGAETRQTGLADHMRAVAAQLGCAFVDAGAVVASSDTDGVHWEAGQHHRFGAHMAGAVADALEGRA</sequence>
<reference evidence="2" key="1">
    <citation type="submission" date="2021-06" db="EMBL/GenBank/DDBJ databases">
        <title>Thalassococcus sp. CAU 1522 isolated from sea sand, Republic of Korea.</title>
        <authorList>
            <person name="Kim W."/>
        </authorList>
    </citation>
    <scope>NUCLEOTIDE SEQUENCE</scope>
    <source>
        <strain evidence="2">CAU 1522</strain>
    </source>
</reference>
<evidence type="ECO:0000259" key="1">
    <source>
        <dbReference type="Pfam" id="PF13472"/>
    </source>
</evidence>
<dbReference type="CDD" id="cd01839">
    <property type="entry name" value="SGNH_arylesterase_like"/>
    <property type="match status" value="1"/>
</dbReference>
<dbReference type="GO" id="GO:0016787">
    <property type="term" value="F:hydrolase activity"/>
    <property type="evidence" value="ECO:0007669"/>
    <property type="project" value="UniProtKB-KW"/>
</dbReference>
<dbReference type="PANTHER" id="PTHR30383:SF29">
    <property type="entry name" value="SGNH HYDROLASE-TYPE ESTERASE DOMAIN-CONTAINING PROTEIN"/>
    <property type="match status" value="1"/>
</dbReference>
<evidence type="ECO:0000313" key="3">
    <source>
        <dbReference type="Proteomes" id="UP001166293"/>
    </source>
</evidence>
<dbReference type="PANTHER" id="PTHR30383">
    <property type="entry name" value="THIOESTERASE 1/PROTEASE 1/LYSOPHOSPHOLIPASE L1"/>
    <property type="match status" value="1"/>
</dbReference>
<dbReference type="RefSeq" id="WP_217779363.1">
    <property type="nucleotide sequence ID" value="NZ_JAHRWL010000002.1"/>
</dbReference>
<dbReference type="EMBL" id="JAHRWL010000002">
    <property type="protein sequence ID" value="MBV2361024.1"/>
    <property type="molecule type" value="Genomic_DNA"/>
</dbReference>
<organism evidence="2 3">
    <name type="scientific">Thalassococcus arenae</name>
    <dbReference type="NCBI Taxonomy" id="2851652"/>
    <lineage>
        <taxon>Bacteria</taxon>
        <taxon>Pseudomonadati</taxon>
        <taxon>Pseudomonadota</taxon>
        <taxon>Alphaproteobacteria</taxon>
        <taxon>Rhodobacterales</taxon>
        <taxon>Roseobacteraceae</taxon>
        <taxon>Thalassococcus</taxon>
    </lineage>
</organism>
<name>A0ABS6NAK3_9RHOB</name>
<dbReference type="InterPro" id="IPR051532">
    <property type="entry name" value="Ester_Hydrolysis_Enzymes"/>
</dbReference>